<dbReference type="PANTHER" id="PTHR43394">
    <property type="entry name" value="ATP-DEPENDENT PERMEASE MDL1, MITOCHONDRIAL"/>
    <property type="match status" value="1"/>
</dbReference>
<dbReference type="PROSITE" id="PS00211">
    <property type="entry name" value="ABC_TRANSPORTER_1"/>
    <property type="match status" value="1"/>
</dbReference>
<dbReference type="InterPro" id="IPR011527">
    <property type="entry name" value="ABC1_TM_dom"/>
</dbReference>
<evidence type="ECO:0000256" key="2">
    <source>
        <dbReference type="ARBA" id="ARBA00022448"/>
    </source>
</evidence>
<dbReference type="PROSITE" id="PS50929">
    <property type="entry name" value="ABC_TM1F"/>
    <property type="match status" value="1"/>
</dbReference>
<protein>
    <submittedName>
        <fullName evidence="12">ABC transporter related protein</fullName>
    </submittedName>
</protein>
<proteinExistence type="predicted"/>
<dbReference type="GO" id="GO:0005886">
    <property type="term" value="C:plasma membrane"/>
    <property type="evidence" value="ECO:0007669"/>
    <property type="project" value="UniProtKB-SubCell"/>
</dbReference>
<dbReference type="RefSeq" id="WP_013779883.1">
    <property type="nucleotide sequence ID" value="NC_015520.1"/>
</dbReference>
<dbReference type="InterPro" id="IPR036640">
    <property type="entry name" value="ABC1_TM_sf"/>
</dbReference>
<feature type="transmembrane region" description="Helical" evidence="9">
    <location>
        <begin position="54"/>
        <end position="74"/>
    </location>
</feature>
<evidence type="ECO:0000256" key="3">
    <source>
        <dbReference type="ARBA" id="ARBA00022475"/>
    </source>
</evidence>
<dbReference type="Proteomes" id="UP000008457">
    <property type="component" value="Chromosome"/>
</dbReference>
<dbReference type="Pfam" id="PF00664">
    <property type="entry name" value="ABC_membrane"/>
    <property type="match status" value="1"/>
</dbReference>
<evidence type="ECO:0000256" key="9">
    <source>
        <dbReference type="SAM" id="Phobius"/>
    </source>
</evidence>
<dbReference type="AlphaFoldDB" id="F3ZWL4"/>
<dbReference type="Gene3D" id="1.20.1560.10">
    <property type="entry name" value="ABC transporter type 1, transmembrane domain"/>
    <property type="match status" value="1"/>
</dbReference>
<name>F3ZWL4_MAHA5</name>
<keyword evidence="6" id="KW-0067">ATP-binding</keyword>
<dbReference type="GO" id="GO:0016887">
    <property type="term" value="F:ATP hydrolysis activity"/>
    <property type="evidence" value="ECO:0007669"/>
    <property type="project" value="InterPro"/>
</dbReference>
<dbReference type="InterPro" id="IPR003439">
    <property type="entry name" value="ABC_transporter-like_ATP-bd"/>
</dbReference>
<evidence type="ECO:0000259" key="11">
    <source>
        <dbReference type="PROSITE" id="PS50929"/>
    </source>
</evidence>
<feature type="transmembrane region" description="Helical" evidence="9">
    <location>
        <begin position="272"/>
        <end position="289"/>
    </location>
</feature>
<evidence type="ECO:0000256" key="4">
    <source>
        <dbReference type="ARBA" id="ARBA00022692"/>
    </source>
</evidence>
<dbReference type="Gene3D" id="3.40.50.300">
    <property type="entry name" value="P-loop containing nucleotide triphosphate hydrolases"/>
    <property type="match status" value="1"/>
</dbReference>
<feature type="transmembrane region" description="Helical" evidence="9">
    <location>
        <begin position="128"/>
        <end position="152"/>
    </location>
</feature>
<evidence type="ECO:0000256" key="8">
    <source>
        <dbReference type="ARBA" id="ARBA00023136"/>
    </source>
</evidence>
<dbReference type="SUPFAM" id="SSF52540">
    <property type="entry name" value="P-loop containing nucleoside triphosphate hydrolases"/>
    <property type="match status" value="1"/>
</dbReference>
<evidence type="ECO:0000259" key="10">
    <source>
        <dbReference type="PROSITE" id="PS50893"/>
    </source>
</evidence>
<dbReference type="SUPFAM" id="SSF90123">
    <property type="entry name" value="ABC transporter transmembrane region"/>
    <property type="match status" value="1"/>
</dbReference>
<keyword evidence="5" id="KW-0547">Nucleotide-binding</keyword>
<feature type="transmembrane region" description="Helical" evidence="9">
    <location>
        <begin position="158"/>
        <end position="176"/>
    </location>
</feature>
<dbReference type="GO" id="GO:0005524">
    <property type="term" value="F:ATP binding"/>
    <property type="evidence" value="ECO:0007669"/>
    <property type="project" value="UniProtKB-KW"/>
</dbReference>
<dbReference type="CDD" id="cd18542">
    <property type="entry name" value="ABC_6TM_YknU_like"/>
    <property type="match status" value="1"/>
</dbReference>
<feature type="domain" description="ABC transmembrane type-1" evidence="11">
    <location>
        <begin position="19"/>
        <end position="301"/>
    </location>
</feature>
<keyword evidence="4 9" id="KW-0812">Transmembrane</keyword>
<keyword evidence="13" id="KW-1185">Reference proteome</keyword>
<evidence type="ECO:0000313" key="12">
    <source>
        <dbReference type="EMBL" id="AEE95449.1"/>
    </source>
</evidence>
<dbReference type="HOGENOM" id="CLU_000604_84_3_9"/>
<evidence type="ECO:0000313" key="13">
    <source>
        <dbReference type="Proteomes" id="UP000008457"/>
    </source>
</evidence>
<dbReference type="InterPro" id="IPR003593">
    <property type="entry name" value="AAA+_ATPase"/>
</dbReference>
<keyword evidence="3" id="KW-1003">Cell membrane</keyword>
<dbReference type="InterPro" id="IPR027417">
    <property type="entry name" value="P-loop_NTPase"/>
</dbReference>
<evidence type="ECO:0000256" key="6">
    <source>
        <dbReference type="ARBA" id="ARBA00022840"/>
    </source>
</evidence>
<dbReference type="Pfam" id="PF00005">
    <property type="entry name" value="ABC_tran"/>
    <property type="match status" value="1"/>
</dbReference>
<evidence type="ECO:0000256" key="7">
    <source>
        <dbReference type="ARBA" id="ARBA00022989"/>
    </source>
</evidence>
<dbReference type="STRING" id="697281.Mahau_0231"/>
<keyword evidence="2" id="KW-0813">Transport</keyword>
<dbReference type="GO" id="GO:0015421">
    <property type="term" value="F:ABC-type oligopeptide transporter activity"/>
    <property type="evidence" value="ECO:0007669"/>
    <property type="project" value="TreeGrafter"/>
</dbReference>
<feature type="transmembrane region" description="Helical" evidence="9">
    <location>
        <begin position="245"/>
        <end position="266"/>
    </location>
</feature>
<dbReference type="FunFam" id="3.40.50.300:FF:000221">
    <property type="entry name" value="Multidrug ABC transporter ATP-binding protein"/>
    <property type="match status" value="1"/>
</dbReference>
<evidence type="ECO:0000256" key="1">
    <source>
        <dbReference type="ARBA" id="ARBA00004651"/>
    </source>
</evidence>
<comment type="subcellular location">
    <subcellularLocation>
        <location evidence="1">Cell membrane</location>
        <topology evidence="1">Multi-pass membrane protein</topology>
    </subcellularLocation>
</comment>
<dbReference type="EMBL" id="CP002360">
    <property type="protein sequence ID" value="AEE95449.1"/>
    <property type="molecule type" value="Genomic_DNA"/>
</dbReference>
<dbReference type="SMART" id="SM00382">
    <property type="entry name" value="AAA"/>
    <property type="match status" value="1"/>
</dbReference>
<gene>
    <name evidence="12" type="ordered locus">Mahau_0231</name>
</gene>
<dbReference type="InterPro" id="IPR039421">
    <property type="entry name" value="Type_1_exporter"/>
</dbReference>
<sequence>MDIFKRLWGYVHPYRLQFVLTTVALLAAAGAGMINPYLTGLLIDRVVKGGELELLWPLAAGLVAVSLVGAVLQYTHSYSFENLSQKVIYSIRHAMYRHLQQSSFSFYDRARTGELMSRLTGDLEGIRAFMVGGFPTLISSMVIFVGVTIILFNMNVGLTLVCLSFSPLLAITAVNFDRRIRQAYRDIRSQMATFNSFLQENITGIRVVKAFAREKYEIERFQAENSEVYKKNMVAGLLNGRFGPLLELLSGMSVVVLVCYGGWLVIDGQMTVGTLVAFNGYLWSLIWPMRQLGMLLNMTGQAISSGQRIFELLDTNTSMPVKPDAYKPDKVRGDVLFDNVTFKYEDNVVLQDIDIDAPAGKKVAIMGATGAGKTSIVNLICRFYDPQKGRVLVDNVDVRDWDLKTLRRSVSVVMQETFLFSDTIANNIAYGKDDASMDEIIAAAKAACAHDFIMEMPEGYDTVVGERGVGLSGGQKQRIAIARALLVSAPILILDDATSSVDMETEHKIQQALKRLMAGRTTFIIAHRISAVKDADEIIILENGRIVERGTHDQLLKLRGVYYDIFRDQYKDLVVDDMVKSRQEIERMVRHG</sequence>
<keyword evidence="8 9" id="KW-0472">Membrane</keyword>
<dbReference type="KEGG" id="mas:Mahau_0231"/>
<keyword evidence="7 9" id="KW-1133">Transmembrane helix</keyword>
<evidence type="ECO:0000256" key="5">
    <source>
        <dbReference type="ARBA" id="ARBA00022741"/>
    </source>
</evidence>
<accession>F3ZWL4</accession>
<reference evidence="12 13" key="2">
    <citation type="journal article" date="2011" name="Stand. Genomic Sci.">
        <title>Complete genome sequence of Mahella australiensis type strain (50-1 BON).</title>
        <authorList>
            <person name="Sikorski J."/>
            <person name="Teshima H."/>
            <person name="Nolan M."/>
            <person name="Lucas S."/>
            <person name="Hammon N."/>
            <person name="Deshpande S."/>
            <person name="Cheng J.F."/>
            <person name="Pitluck S."/>
            <person name="Liolios K."/>
            <person name="Pagani I."/>
            <person name="Ivanova N."/>
            <person name="Huntemann M."/>
            <person name="Mavromatis K."/>
            <person name="Ovchinikova G."/>
            <person name="Pati A."/>
            <person name="Tapia R."/>
            <person name="Han C."/>
            <person name="Goodwin L."/>
            <person name="Chen A."/>
            <person name="Palaniappan K."/>
            <person name="Land M."/>
            <person name="Hauser L."/>
            <person name="Ngatchou-Djao O.D."/>
            <person name="Rohde M."/>
            <person name="Pukall R."/>
            <person name="Spring S."/>
            <person name="Abt B."/>
            <person name="Goker M."/>
            <person name="Detter J.C."/>
            <person name="Woyke T."/>
            <person name="Bristow J."/>
            <person name="Markowitz V."/>
            <person name="Hugenholtz P."/>
            <person name="Eisen J.A."/>
            <person name="Kyrpides N.C."/>
            <person name="Klenk H.P."/>
            <person name="Lapidus A."/>
        </authorList>
    </citation>
    <scope>NUCLEOTIDE SEQUENCE [LARGE SCALE GENOMIC DNA]</scope>
    <source>
        <strain evidence="13">DSM 15567 / CIP 107919 / 50-1 BON</strain>
    </source>
</reference>
<organism evidence="12 13">
    <name type="scientific">Mahella australiensis (strain DSM 15567 / CIP 107919 / 50-1 BON)</name>
    <dbReference type="NCBI Taxonomy" id="697281"/>
    <lineage>
        <taxon>Bacteria</taxon>
        <taxon>Bacillati</taxon>
        <taxon>Bacillota</taxon>
        <taxon>Clostridia</taxon>
        <taxon>Thermoanaerobacterales</taxon>
        <taxon>Thermoanaerobacterales Family IV. Incertae Sedis</taxon>
        <taxon>Mahella</taxon>
    </lineage>
</organism>
<dbReference type="eggNOG" id="COG1132">
    <property type="taxonomic scope" value="Bacteria"/>
</dbReference>
<reference evidence="13" key="1">
    <citation type="submission" date="2010-11" db="EMBL/GenBank/DDBJ databases">
        <title>The complete genome of Mahella australiensis DSM 15567.</title>
        <authorList>
            <consortium name="US DOE Joint Genome Institute (JGI-PGF)"/>
            <person name="Lucas S."/>
            <person name="Copeland A."/>
            <person name="Lapidus A."/>
            <person name="Bruce D."/>
            <person name="Goodwin L."/>
            <person name="Pitluck S."/>
            <person name="Kyrpides N."/>
            <person name="Mavromatis K."/>
            <person name="Pagani I."/>
            <person name="Ivanova N."/>
            <person name="Teshima H."/>
            <person name="Brettin T."/>
            <person name="Detter J.C."/>
            <person name="Han C."/>
            <person name="Tapia R."/>
            <person name="Land M."/>
            <person name="Hauser L."/>
            <person name="Markowitz V."/>
            <person name="Cheng J.-F."/>
            <person name="Hugenholtz P."/>
            <person name="Woyke T."/>
            <person name="Wu D."/>
            <person name="Spring S."/>
            <person name="Pukall R."/>
            <person name="Steenblock K."/>
            <person name="Schneider S."/>
            <person name="Klenk H.-P."/>
            <person name="Eisen J.A."/>
        </authorList>
    </citation>
    <scope>NUCLEOTIDE SEQUENCE [LARGE SCALE GENOMIC DNA]</scope>
    <source>
        <strain evidence="13">DSM 15567 / CIP 107919 / 50-1 BON</strain>
    </source>
</reference>
<feature type="domain" description="ABC transporter" evidence="10">
    <location>
        <begin position="335"/>
        <end position="568"/>
    </location>
</feature>
<dbReference type="PANTHER" id="PTHR43394:SF1">
    <property type="entry name" value="ATP-BINDING CASSETTE SUB-FAMILY B MEMBER 10, MITOCHONDRIAL"/>
    <property type="match status" value="1"/>
</dbReference>
<dbReference type="InterPro" id="IPR017871">
    <property type="entry name" value="ABC_transporter-like_CS"/>
</dbReference>
<dbReference type="OrthoDB" id="9762517at2"/>
<dbReference type="PROSITE" id="PS50893">
    <property type="entry name" value="ABC_TRANSPORTER_2"/>
    <property type="match status" value="1"/>
</dbReference>
<dbReference type="FunFam" id="1.20.1560.10:FF:000011">
    <property type="entry name" value="Multidrug ABC transporter ATP-binding protein"/>
    <property type="match status" value="1"/>
</dbReference>